<sequence length="75" mass="8404">MKSLQFYAYNYSTSQSLSDLGSTCRARQFVLGNCYLCVINHDQSLRDRTLKLYLPVAPLSNPKSSRNAGMDFCSG</sequence>
<comment type="caution">
    <text evidence="1">The sequence shown here is derived from an EMBL/GenBank/DDBJ whole genome shotgun (WGS) entry which is preliminary data.</text>
</comment>
<dbReference type="Proteomes" id="UP001293593">
    <property type="component" value="Unassembled WGS sequence"/>
</dbReference>
<organism evidence="1 2">
    <name type="scientific">Acacia crassicarpa</name>
    <name type="common">northern wattle</name>
    <dbReference type="NCBI Taxonomy" id="499986"/>
    <lineage>
        <taxon>Eukaryota</taxon>
        <taxon>Viridiplantae</taxon>
        <taxon>Streptophyta</taxon>
        <taxon>Embryophyta</taxon>
        <taxon>Tracheophyta</taxon>
        <taxon>Spermatophyta</taxon>
        <taxon>Magnoliopsida</taxon>
        <taxon>eudicotyledons</taxon>
        <taxon>Gunneridae</taxon>
        <taxon>Pentapetalae</taxon>
        <taxon>rosids</taxon>
        <taxon>fabids</taxon>
        <taxon>Fabales</taxon>
        <taxon>Fabaceae</taxon>
        <taxon>Caesalpinioideae</taxon>
        <taxon>mimosoid clade</taxon>
        <taxon>Acacieae</taxon>
        <taxon>Acacia</taxon>
    </lineage>
</organism>
<evidence type="ECO:0000313" key="1">
    <source>
        <dbReference type="EMBL" id="KAK4270460.1"/>
    </source>
</evidence>
<proteinExistence type="predicted"/>
<gene>
    <name evidence="1" type="ORF">QN277_023496</name>
</gene>
<protein>
    <submittedName>
        <fullName evidence="1">Uncharacterized protein</fullName>
    </submittedName>
</protein>
<reference evidence="1" key="1">
    <citation type="submission" date="2023-10" db="EMBL/GenBank/DDBJ databases">
        <title>Chromosome-level genome of the transformable northern wattle, Acacia crassicarpa.</title>
        <authorList>
            <person name="Massaro I."/>
            <person name="Sinha N.R."/>
            <person name="Poethig S."/>
            <person name="Leichty A.R."/>
        </authorList>
    </citation>
    <scope>NUCLEOTIDE SEQUENCE</scope>
    <source>
        <strain evidence="1">Acra3RX</strain>
        <tissue evidence="1">Leaf</tissue>
    </source>
</reference>
<dbReference type="EMBL" id="JAWXYG010000006">
    <property type="protein sequence ID" value="KAK4270460.1"/>
    <property type="molecule type" value="Genomic_DNA"/>
</dbReference>
<keyword evidence="2" id="KW-1185">Reference proteome</keyword>
<evidence type="ECO:0000313" key="2">
    <source>
        <dbReference type="Proteomes" id="UP001293593"/>
    </source>
</evidence>
<dbReference type="AlphaFoldDB" id="A0AAE1MN30"/>
<name>A0AAE1MN30_9FABA</name>
<accession>A0AAE1MN30</accession>